<keyword evidence="1" id="KW-0812">Transmembrane</keyword>
<reference evidence="3" key="2">
    <citation type="submission" date="2024-06" db="EMBL/GenBank/DDBJ databases">
        <authorList>
            <person name="Plum-Jensen L.E."/>
            <person name="Schramm A."/>
            <person name="Marshall I.P.G."/>
        </authorList>
    </citation>
    <scope>NUCLEOTIDE SEQUENCE</scope>
    <source>
        <strain evidence="3">Rat1</strain>
    </source>
</reference>
<dbReference type="GO" id="GO:0034220">
    <property type="term" value="P:monoatomic ion transmembrane transport"/>
    <property type="evidence" value="ECO:0007669"/>
    <property type="project" value="UniProtKB-KW"/>
</dbReference>
<dbReference type="SUPFAM" id="SSF81324">
    <property type="entry name" value="Voltage-gated potassium channels"/>
    <property type="match status" value="1"/>
</dbReference>
<dbReference type="AlphaFoldDB" id="A0AAU8LVU1"/>
<sequence>MIFSKDEIKRLWYMRPNEFNEWRKENDLPRLFDILHHNLNGFKEWIDTFGLNKDIFINAPRTGELFTGKEIFDFVSYTCNKKKKFIIKQSSINIKKILEKESFIHNVSVIKFIPFLHWAEKNIDKIGSVPKIEYTKWDESGELSNAYLLNWMPALKLGQIKLKADKEIQDRNLDFTDLDSITFSGFIVSKPATIRFASCRNWKINNESRMFGVTVEKCCMFRLECLNAYLAMNFLHCQIFEPSFNGTYFYELSIIKSMLLNPQLDKTEVVNFKYVPLENPRCPQNEKDNYRRFRFSFQGVGNLNEAKKCYYNEKCSEREIFFEELKKNNDIPEKTNNISFWTKVVRNVLILNFKENNQQAKRRFRRYIYSSFQYYLWGYGEKPINIIKISAYIIAAFSVLFFLFDLTVDSKTQFNPINSIYFSIVTFTTLGYGDIQPSGVIAKILCGAEALTGALMIGLSIAGFSNKSSY</sequence>
<evidence type="ECO:0000259" key="2">
    <source>
        <dbReference type="Pfam" id="PF07885"/>
    </source>
</evidence>
<name>A0AAU8LVU1_9BACT</name>
<evidence type="ECO:0000256" key="1">
    <source>
        <dbReference type="SAM" id="Phobius"/>
    </source>
</evidence>
<reference evidence="3" key="1">
    <citation type="journal article" date="2024" name="Syst. Appl. Microbiol.">
        <title>First single-strain enrichments of Electrothrix cable bacteria, description of E. aestuarii sp. nov. and E. rattekaaiensis sp. nov., and proposal of a cable bacteria taxonomy following the rules of the SeqCode.</title>
        <authorList>
            <person name="Plum-Jensen L.E."/>
            <person name="Schramm A."/>
            <person name="Marshall I.P.G."/>
        </authorList>
    </citation>
    <scope>NUCLEOTIDE SEQUENCE</scope>
    <source>
        <strain evidence="3">Rat1</strain>
    </source>
</reference>
<organism evidence="3">
    <name type="scientific">Candidatus Electrothrix aestuarii</name>
    <dbReference type="NCBI Taxonomy" id="3062594"/>
    <lineage>
        <taxon>Bacteria</taxon>
        <taxon>Pseudomonadati</taxon>
        <taxon>Thermodesulfobacteriota</taxon>
        <taxon>Desulfobulbia</taxon>
        <taxon>Desulfobulbales</taxon>
        <taxon>Desulfobulbaceae</taxon>
        <taxon>Candidatus Electrothrix</taxon>
    </lineage>
</organism>
<dbReference type="Gene3D" id="1.10.287.70">
    <property type="match status" value="1"/>
</dbReference>
<dbReference type="KEGG" id="eaj:Q3M24_00870"/>
<protein>
    <submittedName>
        <fullName evidence="3">Potassium channel family protein</fullName>
    </submittedName>
</protein>
<dbReference type="EMBL" id="CP159373">
    <property type="protein sequence ID" value="XCN73339.1"/>
    <property type="molecule type" value="Genomic_DNA"/>
</dbReference>
<feature type="transmembrane region" description="Helical" evidence="1">
    <location>
        <begin position="444"/>
        <end position="464"/>
    </location>
</feature>
<proteinExistence type="predicted"/>
<dbReference type="Pfam" id="PF07885">
    <property type="entry name" value="Ion_trans_2"/>
    <property type="match status" value="1"/>
</dbReference>
<dbReference type="InterPro" id="IPR013099">
    <property type="entry name" value="K_chnl_dom"/>
</dbReference>
<keyword evidence="1" id="KW-1133">Transmembrane helix</keyword>
<keyword evidence="3" id="KW-0813">Transport</keyword>
<gene>
    <name evidence="3" type="ORF">Q3M24_00870</name>
</gene>
<accession>A0AAU8LVU1</accession>
<evidence type="ECO:0000313" key="3">
    <source>
        <dbReference type="EMBL" id="XCN73339.1"/>
    </source>
</evidence>
<feature type="domain" description="Potassium channel" evidence="2">
    <location>
        <begin position="393"/>
        <end position="464"/>
    </location>
</feature>
<feature type="transmembrane region" description="Helical" evidence="1">
    <location>
        <begin position="414"/>
        <end position="432"/>
    </location>
</feature>
<feature type="transmembrane region" description="Helical" evidence="1">
    <location>
        <begin position="389"/>
        <end position="408"/>
    </location>
</feature>
<keyword evidence="3" id="KW-0406">Ion transport</keyword>
<keyword evidence="3" id="KW-0407">Ion channel</keyword>
<keyword evidence="1" id="KW-0472">Membrane</keyword>